<evidence type="ECO:0000313" key="1">
    <source>
        <dbReference type="EMBL" id="KRY26144.1"/>
    </source>
</evidence>
<dbReference type="OrthoDB" id="5932569at2759"/>
<comment type="caution">
    <text evidence="1">The sequence shown here is derived from an EMBL/GenBank/DDBJ whole genome shotgun (WGS) entry which is preliminary data.</text>
</comment>
<proteinExistence type="predicted"/>
<evidence type="ECO:0000313" key="2">
    <source>
        <dbReference type="Proteomes" id="UP000054653"/>
    </source>
</evidence>
<sequence>MIAWHGIFQMLDRVSFSSRRPLFTNETRLMKSAMSRALRSEENLPLTFLRCITLNITRFWVSLRISSKICSRSLFSLTPCVIGRYRILNCSMLTPAVIYKRDSSNEIGYE</sequence>
<keyword evidence="2" id="KW-1185">Reference proteome</keyword>
<gene>
    <name evidence="1" type="ORF">T03_16927</name>
</gene>
<dbReference type="Proteomes" id="UP000054653">
    <property type="component" value="Unassembled WGS sequence"/>
</dbReference>
<dbReference type="AlphaFoldDB" id="A0A0V1AMY0"/>
<accession>A0A0V1AMY0</accession>
<organism evidence="1 2">
    <name type="scientific">Trichinella britovi</name>
    <name type="common">Parasitic roundworm</name>
    <dbReference type="NCBI Taxonomy" id="45882"/>
    <lineage>
        <taxon>Eukaryota</taxon>
        <taxon>Metazoa</taxon>
        <taxon>Ecdysozoa</taxon>
        <taxon>Nematoda</taxon>
        <taxon>Enoplea</taxon>
        <taxon>Dorylaimia</taxon>
        <taxon>Trichinellida</taxon>
        <taxon>Trichinellidae</taxon>
        <taxon>Trichinella</taxon>
    </lineage>
</organism>
<reference evidence="1 2" key="1">
    <citation type="submission" date="2015-01" db="EMBL/GenBank/DDBJ databases">
        <title>Evolution of Trichinella species and genotypes.</title>
        <authorList>
            <person name="Korhonen P.K."/>
            <person name="Edoardo P."/>
            <person name="Giuseppe L.R."/>
            <person name="Gasser R.B."/>
        </authorList>
    </citation>
    <scope>NUCLEOTIDE SEQUENCE [LARGE SCALE GENOMIC DNA]</scope>
    <source>
        <strain evidence="1">ISS120</strain>
    </source>
</reference>
<protein>
    <submittedName>
        <fullName evidence="1">Uncharacterized protein</fullName>
    </submittedName>
</protein>
<dbReference type="EMBL" id="JYDI01001936">
    <property type="protein sequence ID" value="KRY26144.1"/>
    <property type="molecule type" value="Genomic_DNA"/>
</dbReference>
<name>A0A0V1AMY0_TRIBR</name>